<reference evidence="2" key="2">
    <citation type="submission" date="2021-01" db="EMBL/GenBank/DDBJ databases">
        <authorList>
            <person name="Schikora-Tamarit M.A."/>
        </authorList>
    </citation>
    <scope>NUCLEOTIDE SEQUENCE</scope>
    <source>
        <strain evidence="2">CBS6075</strain>
    </source>
</reference>
<dbReference type="EMBL" id="JAEUBE010000295">
    <property type="protein sequence ID" value="KAH3665798.1"/>
    <property type="molecule type" value="Genomic_DNA"/>
</dbReference>
<dbReference type="AlphaFoldDB" id="A0A9P8P4S7"/>
<evidence type="ECO:0000313" key="2">
    <source>
        <dbReference type="EMBL" id="KAH3665798.1"/>
    </source>
</evidence>
<sequence>MLQDAFSDSSSDSGSSGCSGDCSGLTSSTCWFSVGSGIEMVPTDLKIISSWSESGCSCSSGCSGSSSASTTGSSIFTFLTLRSSSTNGLFKSSTSGSSSGSCISIARFWGSSGSLGFKNTLISSSSLLKSCFTIGSTLACASLLGNNSAAYNSSLTSAPFTASRITIRIGTARNSTNKLTSTSIRETTFNTSTELSFKSTCNGEKVGWKSAGIDGSALNCNHKSSSSSKLINSVSLGLFLVRLKEIRARDLRILCCKAESNFWKFWLLMIETKAVSNFDPNGRNVVELLANRLYRSEMVLSGIKVTFSNNDPMIAGSFGVKVCLVRVCLPLMLPIINSKASQQLSRVLIAGTGAEASSLI</sequence>
<evidence type="ECO:0000256" key="1">
    <source>
        <dbReference type="SAM" id="MobiDB-lite"/>
    </source>
</evidence>
<gene>
    <name evidence="2" type="ORF">OGAPHI_003986</name>
</gene>
<feature type="compositionally biased region" description="Low complexity" evidence="1">
    <location>
        <begin position="7"/>
        <end position="22"/>
    </location>
</feature>
<name>A0A9P8P4S7_9ASCO</name>
<protein>
    <submittedName>
        <fullName evidence="2">Uncharacterized protein</fullName>
    </submittedName>
</protein>
<organism evidence="2 3">
    <name type="scientific">Ogataea philodendri</name>
    <dbReference type="NCBI Taxonomy" id="1378263"/>
    <lineage>
        <taxon>Eukaryota</taxon>
        <taxon>Fungi</taxon>
        <taxon>Dikarya</taxon>
        <taxon>Ascomycota</taxon>
        <taxon>Saccharomycotina</taxon>
        <taxon>Pichiomycetes</taxon>
        <taxon>Pichiales</taxon>
        <taxon>Pichiaceae</taxon>
        <taxon>Ogataea</taxon>
    </lineage>
</organism>
<dbReference type="Proteomes" id="UP000769157">
    <property type="component" value="Unassembled WGS sequence"/>
</dbReference>
<comment type="caution">
    <text evidence="2">The sequence shown here is derived from an EMBL/GenBank/DDBJ whole genome shotgun (WGS) entry which is preliminary data.</text>
</comment>
<proteinExistence type="predicted"/>
<feature type="region of interest" description="Disordered" evidence="1">
    <location>
        <begin position="1"/>
        <end position="22"/>
    </location>
</feature>
<keyword evidence="3" id="KW-1185">Reference proteome</keyword>
<reference evidence="2" key="1">
    <citation type="journal article" date="2021" name="Open Biol.">
        <title>Shared evolutionary footprints suggest mitochondrial oxidative damage underlies multiple complex I losses in fungi.</title>
        <authorList>
            <person name="Schikora-Tamarit M.A."/>
            <person name="Marcet-Houben M."/>
            <person name="Nosek J."/>
            <person name="Gabaldon T."/>
        </authorList>
    </citation>
    <scope>NUCLEOTIDE SEQUENCE</scope>
    <source>
        <strain evidence="2">CBS6075</strain>
    </source>
</reference>
<dbReference type="RefSeq" id="XP_046061002.1">
    <property type="nucleotide sequence ID" value="XM_046205015.1"/>
</dbReference>
<accession>A0A9P8P4S7</accession>
<dbReference type="GeneID" id="70235951"/>
<evidence type="ECO:0000313" key="3">
    <source>
        <dbReference type="Proteomes" id="UP000769157"/>
    </source>
</evidence>